<proteinExistence type="inferred from homology"/>
<organism evidence="4 5">
    <name type="scientific">Streptomyces spiramenti</name>
    <dbReference type="NCBI Taxonomy" id="2720606"/>
    <lineage>
        <taxon>Bacteria</taxon>
        <taxon>Bacillati</taxon>
        <taxon>Actinomycetota</taxon>
        <taxon>Actinomycetes</taxon>
        <taxon>Kitasatosporales</taxon>
        <taxon>Streptomycetaceae</taxon>
        <taxon>Streptomyces</taxon>
    </lineage>
</organism>
<evidence type="ECO:0000259" key="3">
    <source>
        <dbReference type="SMART" id="SM00824"/>
    </source>
</evidence>
<evidence type="ECO:0000313" key="4">
    <source>
        <dbReference type="EMBL" id="NJP66267.1"/>
    </source>
</evidence>
<dbReference type="InterPro" id="IPR012223">
    <property type="entry name" value="TEII"/>
</dbReference>
<protein>
    <submittedName>
        <fullName evidence="4">Thioesterase</fullName>
    </submittedName>
</protein>
<dbReference type="RefSeq" id="WP_167932793.1">
    <property type="nucleotide sequence ID" value="NZ_JAAVJB010000043.1"/>
</dbReference>
<comment type="caution">
    <text evidence="4">The sequence shown here is derived from an EMBL/GenBank/DDBJ whole genome shotgun (WGS) entry which is preliminary data.</text>
</comment>
<reference evidence="4 5" key="1">
    <citation type="submission" date="2020-03" db="EMBL/GenBank/DDBJ databases">
        <title>Draft genome of Streptomyces sp. ventii, isolated from the Axial Seamount in the Pacific Ocean, and resequencing of the two type strains Streptomyces lonarensis strain NCL 716 and Streptomyces bohaiensis strain 11A07.</title>
        <authorList>
            <person name="Loughran R.M."/>
            <person name="Pfannmuller K.M."/>
            <person name="Wasson B.J."/>
            <person name="Deadmond M.C."/>
            <person name="Paddock B.E."/>
            <person name="Koyack M.J."/>
            <person name="Gallegos D.A."/>
            <person name="Mitchell E.A."/>
            <person name="Ushijima B."/>
            <person name="Saw J.H."/>
            <person name="Mcphail K.L."/>
            <person name="Videau P."/>
        </authorList>
    </citation>
    <scope>NUCLEOTIDE SEQUENCE [LARGE SCALE GENOMIC DNA]</scope>
    <source>
        <strain evidence="5">5675061</strain>
    </source>
</reference>
<dbReference type="InterPro" id="IPR020802">
    <property type="entry name" value="TesA-like"/>
</dbReference>
<dbReference type="EMBL" id="JAAVJB010000043">
    <property type="protein sequence ID" value="NJP66267.1"/>
    <property type="molecule type" value="Genomic_DNA"/>
</dbReference>
<dbReference type="Gene3D" id="3.40.50.1820">
    <property type="entry name" value="alpha/beta hydrolase"/>
    <property type="match status" value="1"/>
</dbReference>
<dbReference type="InterPro" id="IPR001031">
    <property type="entry name" value="Thioesterase"/>
</dbReference>
<dbReference type="PANTHER" id="PTHR11487:SF0">
    <property type="entry name" value="S-ACYL FATTY ACID SYNTHASE THIOESTERASE, MEDIUM CHAIN"/>
    <property type="match status" value="1"/>
</dbReference>
<keyword evidence="5" id="KW-1185">Reference proteome</keyword>
<dbReference type="SUPFAM" id="SSF53474">
    <property type="entry name" value="alpha/beta-Hydrolases"/>
    <property type="match status" value="1"/>
</dbReference>
<feature type="domain" description="Thioesterase TesA-like" evidence="3">
    <location>
        <begin position="25"/>
        <end position="246"/>
    </location>
</feature>
<name>A0ABX1APM0_9ACTN</name>
<dbReference type="SMART" id="SM00824">
    <property type="entry name" value="PKS_TE"/>
    <property type="match status" value="1"/>
</dbReference>
<gene>
    <name evidence="4" type="ORF">HCJ92_08170</name>
</gene>
<evidence type="ECO:0000256" key="1">
    <source>
        <dbReference type="ARBA" id="ARBA00007169"/>
    </source>
</evidence>
<evidence type="ECO:0000256" key="2">
    <source>
        <dbReference type="ARBA" id="ARBA00022801"/>
    </source>
</evidence>
<dbReference type="PANTHER" id="PTHR11487">
    <property type="entry name" value="THIOESTERASE"/>
    <property type="match status" value="1"/>
</dbReference>
<dbReference type="InterPro" id="IPR029058">
    <property type="entry name" value="AB_hydrolase_fold"/>
</dbReference>
<sequence length="254" mass="27115">MTTETDTSTWIRRFRPAPEAAVRLACFPHAGGSASYFHPVAQALAPAAEVLAVQYPGRQDRHREPCLESVAELADGATAALRPWAGKPLALFGHSLGAIVAFEVALRLSREGSAPVSLIASGRRAPSRYRDESLHQASDGRLLSEVDRLSGTAAGILDDPDLVRMLLPALRADYRAVERYRSEPGAAVDCPVLVLTGDQDPLTTLEEARAWEAHTTGDCTVDVYPGGHFYLNDHAPKVIAAISDHLSGTVGSAS</sequence>
<dbReference type="Pfam" id="PF00975">
    <property type="entry name" value="Thioesterase"/>
    <property type="match status" value="1"/>
</dbReference>
<accession>A0ABX1APM0</accession>
<keyword evidence="2" id="KW-0378">Hydrolase</keyword>
<comment type="similarity">
    <text evidence="1">Belongs to the thioesterase family.</text>
</comment>
<evidence type="ECO:0000313" key="5">
    <source>
        <dbReference type="Proteomes" id="UP000746503"/>
    </source>
</evidence>
<dbReference type="Proteomes" id="UP000746503">
    <property type="component" value="Unassembled WGS sequence"/>
</dbReference>